<dbReference type="OrthoDB" id="6024118at2"/>
<dbReference type="SUPFAM" id="SSF159888">
    <property type="entry name" value="YdhG-like"/>
    <property type="match status" value="1"/>
</dbReference>
<evidence type="ECO:0000259" key="1">
    <source>
        <dbReference type="Pfam" id="PF08818"/>
    </source>
</evidence>
<organism evidence="2 3">
    <name type="scientific">Roseimicrobium gellanilyticum</name>
    <dbReference type="NCBI Taxonomy" id="748857"/>
    <lineage>
        <taxon>Bacteria</taxon>
        <taxon>Pseudomonadati</taxon>
        <taxon>Verrucomicrobiota</taxon>
        <taxon>Verrucomicrobiia</taxon>
        <taxon>Verrucomicrobiales</taxon>
        <taxon>Verrucomicrobiaceae</taxon>
        <taxon>Roseimicrobium</taxon>
    </lineage>
</organism>
<dbReference type="RefSeq" id="WP_113960629.1">
    <property type="nucleotide sequence ID" value="NZ_QNRR01000009.1"/>
</dbReference>
<comment type="caution">
    <text evidence="2">The sequence shown here is derived from an EMBL/GenBank/DDBJ whole genome shotgun (WGS) entry which is preliminary data.</text>
</comment>
<proteinExistence type="predicted"/>
<dbReference type="EMBL" id="QNRR01000009">
    <property type="protein sequence ID" value="RBP39740.1"/>
    <property type="molecule type" value="Genomic_DNA"/>
</dbReference>
<dbReference type="AlphaFoldDB" id="A0A366HCN8"/>
<dbReference type="Proteomes" id="UP000253426">
    <property type="component" value="Unassembled WGS sequence"/>
</dbReference>
<feature type="domain" description="YdhG-like" evidence="1">
    <location>
        <begin position="22"/>
        <end position="117"/>
    </location>
</feature>
<sequence length="130" mass="14763">MKRASNVPSTPDDYVSSLTEWQRPLVERLRKVTRKAATTATTESIKWGHLVYHRNGPVLLIRAEEKRVLFGFWRGQLLREIEPRLKPGGKYEMATLQLNEGDTISDAKVKRLVQSAVALNMEMGDPTDLS</sequence>
<protein>
    <recommendedName>
        <fullName evidence="1">YdhG-like domain-containing protein</fullName>
    </recommendedName>
</protein>
<name>A0A366HCN8_9BACT</name>
<reference evidence="2 3" key="1">
    <citation type="submission" date="2018-06" db="EMBL/GenBank/DDBJ databases">
        <title>Genomic Encyclopedia of Type Strains, Phase IV (KMG-IV): sequencing the most valuable type-strain genomes for metagenomic binning, comparative biology and taxonomic classification.</title>
        <authorList>
            <person name="Goeker M."/>
        </authorList>
    </citation>
    <scope>NUCLEOTIDE SEQUENCE [LARGE SCALE GENOMIC DNA]</scope>
    <source>
        <strain evidence="2 3">DSM 25532</strain>
    </source>
</reference>
<evidence type="ECO:0000313" key="2">
    <source>
        <dbReference type="EMBL" id="RBP39740.1"/>
    </source>
</evidence>
<dbReference type="InterPro" id="IPR014922">
    <property type="entry name" value="YdhG-like"/>
</dbReference>
<evidence type="ECO:0000313" key="3">
    <source>
        <dbReference type="Proteomes" id="UP000253426"/>
    </source>
</evidence>
<dbReference type="Gene3D" id="3.90.1150.200">
    <property type="match status" value="1"/>
</dbReference>
<dbReference type="Pfam" id="PF08818">
    <property type="entry name" value="DUF1801"/>
    <property type="match status" value="1"/>
</dbReference>
<gene>
    <name evidence="2" type="ORF">DES53_109167</name>
</gene>
<accession>A0A366HCN8</accession>
<keyword evidence="3" id="KW-1185">Reference proteome</keyword>